<evidence type="ECO:0000256" key="1">
    <source>
        <dbReference type="SAM" id="SignalP"/>
    </source>
</evidence>
<dbReference type="EMBL" id="FNZQ01000001">
    <property type="protein sequence ID" value="SEK53157.1"/>
    <property type="molecule type" value="Genomic_DNA"/>
</dbReference>
<protein>
    <submittedName>
        <fullName evidence="2">Uncharacterized protein</fullName>
    </submittedName>
</protein>
<dbReference type="STRING" id="188906.SAMN04488526_0806"/>
<sequence>MRKFAFTSLAILSIGTIATAQTAAEYEAGVLDALSLRNCSFDASTPEDRLAFARQMSIHIGVPAAELVARNGLHYARLTRAIGELADRGVVTVDGAMLTRTNCKR</sequence>
<feature type="signal peptide" evidence="1">
    <location>
        <begin position="1"/>
        <end position="20"/>
    </location>
</feature>
<organism evidence="2 3">
    <name type="scientific">Jannaschia helgolandensis</name>
    <dbReference type="NCBI Taxonomy" id="188906"/>
    <lineage>
        <taxon>Bacteria</taxon>
        <taxon>Pseudomonadati</taxon>
        <taxon>Pseudomonadota</taxon>
        <taxon>Alphaproteobacteria</taxon>
        <taxon>Rhodobacterales</taxon>
        <taxon>Roseobacteraceae</taxon>
        <taxon>Jannaschia</taxon>
    </lineage>
</organism>
<dbReference type="AlphaFoldDB" id="A0A1H7HU25"/>
<evidence type="ECO:0000313" key="3">
    <source>
        <dbReference type="Proteomes" id="UP000199283"/>
    </source>
</evidence>
<dbReference type="Proteomes" id="UP000199283">
    <property type="component" value="Unassembled WGS sequence"/>
</dbReference>
<proteinExistence type="predicted"/>
<gene>
    <name evidence="2" type="ORF">SAMN04488526_0806</name>
</gene>
<reference evidence="2 3" key="1">
    <citation type="submission" date="2016-10" db="EMBL/GenBank/DDBJ databases">
        <authorList>
            <person name="de Groot N.N."/>
        </authorList>
    </citation>
    <scope>NUCLEOTIDE SEQUENCE [LARGE SCALE GENOMIC DNA]</scope>
    <source>
        <strain evidence="2 3">DSM 14858</strain>
    </source>
</reference>
<evidence type="ECO:0000313" key="2">
    <source>
        <dbReference type="EMBL" id="SEK53157.1"/>
    </source>
</evidence>
<keyword evidence="3" id="KW-1185">Reference proteome</keyword>
<name>A0A1H7HU25_9RHOB</name>
<feature type="chain" id="PRO_5011434231" evidence="1">
    <location>
        <begin position="21"/>
        <end position="105"/>
    </location>
</feature>
<keyword evidence="1" id="KW-0732">Signal</keyword>
<dbReference type="RefSeq" id="WP_092759956.1">
    <property type="nucleotide sequence ID" value="NZ_FNZQ01000001.1"/>
</dbReference>
<accession>A0A1H7HU25</accession>